<proteinExistence type="predicted"/>
<protein>
    <submittedName>
        <fullName evidence="1">Galactinol--sucrose galactosyltransferase</fullName>
    </submittedName>
</protein>
<evidence type="ECO:0000313" key="2">
    <source>
        <dbReference type="Proteomes" id="UP001164539"/>
    </source>
</evidence>
<dbReference type="EMBL" id="CM051401">
    <property type="protein sequence ID" value="KAJ4712459.1"/>
    <property type="molecule type" value="Genomic_DNA"/>
</dbReference>
<sequence length="749" mass="83021">MTITATPSIKDGCLIVRGKVVLTGVPHNVLVSPASSGSAFIGATSTTPSSRHVFNLGVVRGYKFLCLFRFKIWWMIPRVGNSGSEIPVETQMLLLEAREKSALHDDEDSSDAAAENTFYILLLPVLDGQFRATLQGTSENELQFCIESGDTSVQTSQALEAVFMNSGDNPFELIKHSIKILEKHKGTFSHIENKKIPQHLDWFGWCTWDSFYTEVNPKGIKEGLQSFLEGGCSPKFLIIDDGWQETINEFRKEGETHIEGMQFATRLVDIKENSKFRSSGSENTCIDLHEFIDAIREKYGLKYVYMWHALAGYWGGIHPSSEIMKKYNPRLAYPIQSPGNVGNLRDIAMDSLEKYGVGIIDPQKIFDFYNDLHGYLASSGVDGVKVDVQNLIETLGSGYGGRVSLTRQYQQALEQSTTRNFKDNNLICCMSHNSDSIYSSKKSAVARASEDFMPREPTLQTLHIASVAFNSLLLGEIVVPDWDMFHSKHDTAEFHAAARALGGCAVYVSDKPGIHDFKILKKLVLSNGSVLRAKHAGRPTRDCLFKDPVMDGKSLLKIWNLNKLSGVIGVFNCQGAGSWPMKEDISSKLSTPLSISGHVRPLDVEFLEDVAGENWNGDCAVYAFNSGTLSKLSKNGNLKVSLATLKCEIYTISPIRAFGRNLLFAPIGLLDMYNSGGAVEALNYVMDISECRIKVKGRGCGRFGAYSGTKPKNCTVDMKEEEFTYNAQDGLLTVKLNGECTIREIEFVY</sequence>
<gene>
    <name evidence="1" type="ORF">OWV82_014702</name>
</gene>
<name>A0ACC1XP41_MELAZ</name>
<accession>A0ACC1XP41</accession>
<evidence type="ECO:0000313" key="1">
    <source>
        <dbReference type="EMBL" id="KAJ4712459.1"/>
    </source>
</evidence>
<organism evidence="1 2">
    <name type="scientific">Melia azedarach</name>
    <name type="common">Chinaberry tree</name>
    <dbReference type="NCBI Taxonomy" id="155640"/>
    <lineage>
        <taxon>Eukaryota</taxon>
        <taxon>Viridiplantae</taxon>
        <taxon>Streptophyta</taxon>
        <taxon>Embryophyta</taxon>
        <taxon>Tracheophyta</taxon>
        <taxon>Spermatophyta</taxon>
        <taxon>Magnoliopsida</taxon>
        <taxon>eudicotyledons</taxon>
        <taxon>Gunneridae</taxon>
        <taxon>Pentapetalae</taxon>
        <taxon>rosids</taxon>
        <taxon>malvids</taxon>
        <taxon>Sapindales</taxon>
        <taxon>Meliaceae</taxon>
        <taxon>Melia</taxon>
    </lineage>
</organism>
<dbReference type="Proteomes" id="UP001164539">
    <property type="component" value="Chromosome 8"/>
</dbReference>
<keyword evidence="1" id="KW-0328">Glycosyltransferase</keyword>
<keyword evidence="1" id="KW-0808">Transferase</keyword>
<comment type="caution">
    <text evidence="1">The sequence shown here is derived from an EMBL/GenBank/DDBJ whole genome shotgun (WGS) entry which is preliminary data.</text>
</comment>
<reference evidence="1 2" key="1">
    <citation type="journal article" date="2023" name="Science">
        <title>Complex scaffold remodeling in plant triterpene biosynthesis.</title>
        <authorList>
            <person name="De La Pena R."/>
            <person name="Hodgson H."/>
            <person name="Liu J.C."/>
            <person name="Stephenson M.J."/>
            <person name="Martin A.C."/>
            <person name="Owen C."/>
            <person name="Harkess A."/>
            <person name="Leebens-Mack J."/>
            <person name="Jimenez L.E."/>
            <person name="Osbourn A."/>
            <person name="Sattely E.S."/>
        </authorList>
    </citation>
    <scope>NUCLEOTIDE SEQUENCE [LARGE SCALE GENOMIC DNA]</scope>
    <source>
        <strain evidence="2">cv. JPN11</strain>
        <tissue evidence="1">Leaf</tissue>
    </source>
</reference>
<keyword evidence="2" id="KW-1185">Reference proteome</keyword>